<reference evidence="5 6" key="1">
    <citation type="submission" date="2019-08" db="EMBL/GenBank/DDBJ databases">
        <authorList>
            <person name="Peeters C."/>
        </authorList>
    </citation>
    <scope>NUCLEOTIDE SEQUENCE [LARGE SCALE GENOMIC DNA]</scope>
    <source>
        <strain evidence="5 6">LMG 18089</strain>
    </source>
</reference>
<evidence type="ECO:0000256" key="1">
    <source>
        <dbReference type="ARBA" id="ARBA00006484"/>
    </source>
</evidence>
<protein>
    <submittedName>
        <fullName evidence="5">Short-chain dehydrogenase</fullName>
    </submittedName>
</protein>
<dbReference type="SMART" id="SM00822">
    <property type="entry name" value="PKS_KR"/>
    <property type="match status" value="1"/>
</dbReference>
<evidence type="ECO:0000313" key="5">
    <source>
        <dbReference type="EMBL" id="VVG70727.1"/>
    </source>
</evidence>
<keyword evidence="2" id="KW-0560">Oxidoreductase</keyword>
<gene>
    <name evidence="5" type="ORF">PAP18089_01691</name>
</gene>
<dbReference type="AlphaFoldDB" id="A0A5E5P2S5"/>
<evidence type="ECO:0000313" key="6">
    <source>
        <dbReference type="Proteomes" id="UP000364291"/>
    </source>
</evidence>
<dbReference type="InterPro" id="IPR057326">
    <property type="entry name" value="KR_dom"/>
</dbReference>
<comment type="similarity">
    <text evidence="1 3">Belongs to the short-chain dehydrogenases/reductases (SDR) family.</text>
</comment>
<dbReference type="GO" id="GO:0016491">
    <property type="term" value="F:oxidoreductase activity"/>
    <property type="evidence" value="ECO:0007669"/>
    <property type="project" value="UniProtKB-KW"/>
</dbReference>
<dbReference type="PANTHER" id="PTHR43391:SF82">
    <property type="entry name" value="OXIDOREDUCTASE SADH-RELATED"/>
    <property type="match status" value="1"/>
</dbReference>
<dbReference type="SUPFAM" id="SSF51735">
    <property type="entry name" value="NAD(P)-binding Rossmann-fold domains"/>
    <property type="match status" value="1"/>
</dbReference>
<evidence type="ECO:0000259" key="4">
    <source>
        <dbReference type="SMART" id="SM00822"/>
    </source>
</evidence>
<dbReference type="Pfam" id="PF00106">
    <property type="entry name" value="adh_short"/>
    <property type="match status" value="1"/>
</dbReference>
<dbReference type="PRINTS" id="PR00080">
    <property type="entry name" value="SDRFAMILY"/>
</dbReference>
<dbReference type="InterPro" id="IPR002347">
    <property type="entry name" value="SDR_fam"/>
</dbReference>
<dbReference type="InterPro" id="IPR036291">
    <property type="entry name" value="NAD(P)-bd_dom_sf"/>
</dbReference>
<evidence type="ECO:0000256" key="3">
    <source>
        <dbReference type="RuleBase" id="RU000363"/>
    </source>
</evidence>
<dbReference type="Proteomes" id="UP000364291">
    <property type="component" value="Unassembled WGS sequence"/>
</dbReference>
<dbReference type="Gene3D" id="3.40.50.720">
    <property type="entry name" value="NAD(P)-binding Rossmann-like Domain"/>
    <property type="match status" value="1"/>
</dbReference>
<name>A0A5E5P2S5_9BURK</name>
<dbReference type="InterPro" id="IPR020904">
    <property type="entry name" value="Sc_DH/Rdtase_CS"/>
</dbReference>
<proteinExistence type="inferred from homology"/>
<dbReference type="OrthoDB" id="9790266at2"/>
<organism evidence="5 6">
    <name type="scientific">Pandoraea apista</name>
    <dbReference type="NCBI Taxonomy" id="93218"/>
    <lineage>
        <taxon>Bacteria</taxon>
        <taxon>Pseudomonadati</taxon>
        <taxon>Pseudomonadota</taxon>
        <taxon>Betaproteobacteria</taxon>
        <taxon>Burkholderiales</taxon>
        <taxon>Burkholderiaceae</taxon>
        <taxon>Pandoraea</taxon>
    </lineage>
</organism>
<sequence length="298" mass="31967">MKTLTDKVAAITGAGSGMGRSLALELARRGAHLALSDIDESSVANTATACRALGVRVTVQRLDVADRDAVFVWARETAAAHGKVNLVFNNAGVSLSVPVATMREEDIKWLMDINFWGVVHGTQAFLPYLSASGEGHIVNTSSLFGIIAMPTQSAYNASKFAVRGFTEALRMELDLAHAPVSCTCVHPGGVATNIVQTSRIDDSIVTLTGMDAQTHRRRAHKLIDMTSADAAARQILAGVERNARRVLVGSDARRVDKLARLLGARYQAMVIWLYRRTAMARKPSSNARDAAARAAATK</sequence>
<dbReference type="RefSeq" id="WP_094068728.1">
    <property type="nucleotide sequence ID" value="NZ_CABPSX010000002.1"/>
</dbReference>
<dbReference type="PANTHER" id="PTHR43391">
    <property type="entry name" value="RETINOL DEHYDROGENASE-RELATED"/>
    <property type="match status" value="1"/>
</dbReference>
<accession>A0A5E5P2S5</accession>
<evidence type="ECO:0000256" key="2">
    <source>
        <dbReference type="ARBA" id="ARBA00023002"/>
    </source>
</evidence>
<dbReference type="PROSITE" id="PS00061">
    <property type="entry name" value="ADH_SHORT"/>
    <property type="match status" value="1"/>
</dbReference>
<dbReference type="EMBL" id="CABPSX010000002">
    <property type="protein sequence ID" value="VVG70727.1"/>
    <property type="molecule type" value="Genomic_DNA"/>
</dbReference>
<feature type="domain" description="Ketoreductase" evidence="4">
    <location>
        <begin position="7"/>
        <end position="191"/>
    </location>
</feature>
<dbReference type="PRINTS" id="PR00081">
    <property type="entry name" value="GDHRDH"/>
</dbReference>